<dbReference type="GO" id="GO:0005929">
    <property type="term" value="C:cilium"/>
    <property type="evidence" value="ECO:0007669"/>
    <property type="project" value="TreeGrafter"/>
</dbReference>
<keyword evidence="4" id="KW-0597">Phosphoprotein</keyword>
<feature type="compositionally biased region" description="Acidic residues" evidence="9">
    <location>
        <begin position="229"/>
        <end position="246"/>
    </location>
</feature>
<feature type="non-terminal residue" evidence="10">
    <location>
        <position position="262"/>
    </location>
</feature>
<proteinExistence type="inferred from homology"/>
<evidence type="ECO:0000313" key="10">
    <source>
        <dbReference type="EMBL" id="KAJ9581107.1"/>
    </source>
</evidence>
<evidence type="ECO:0000256" key="4">
    <source>
        <dbReference type="ARBA" id="ARBA00022553"/>
    </source>
</evidence>
<evidence type="ECO:0000256" key="3">
    <source>
        <dbReference type="ARBA" id="ARBA00022490"/>
    </source>
</evidence>
<reference evidence="10" key="1">
    <citation type="journal article" date="2023" name="IScience">
        <title>Live-bearing cockroach genome reveals convergent evolutionary mechanisms linked to viviparity in insects and beyond.</title>
        <authorList>
            <person name="Fouks B."/>
            <person name="Harrison M.C."/>
            <person name="Mikhailova A.A."/>
            <person name="Marchal E."/>
            <person name="English S."/>
            <person name="Carruthers M."/>
            <person name="Jennings E.C."/>
            <person name="Chiamaka E.L."/>
            <person name="Frigard R.A."/>
            <person name="Pippel M."/>
            <person name="Attardo G.M."/>
            <person name="Benoit J.B."/>
            <person name="Bornberg-Bauer E."/>
            <person name="Tobe S.S."/>
        </authorList>
    </citation>
    <scope>NUCLEOTIDE SEQUENCE</scope>
    <source>
        <strain evidence="10">Stay&amp;Tobe</strain>
    </source>
</reference>
<sequence length="262" mass="30030">NKADASCQTDLFLDRPESPAYVPAKVGLDVETQIYPGDLFDFDLEVQPILEVLVGKTIEQALVEVLEEEELTALRAQQRRFLELRAGEKAEQQRLEEQERRLEEEKDNRLKEFKDASSQQKEAEERIAAAVLSHGYLADLLPSVLEGLKEAGYLIDDIKIGTEEGFMPWLMNEVKQEMNHMVSSRDILTDIVREILETRAEIYRVMGEEDAKELGLDSDEEDNVKPTIEEEPENLVEESVVEEEEEQKVTQSSSIHIRALWE</sequence>
<evidence type="ECO:0000256" key="6">
    <source>
        <dbReference type="ARBA" id="ARBA00023069"/>
    </source>
</evidence>
<dbReference type="PANTHER" id="PTHR21648">
    <property type="entry name" value="FLAGELLAR RADIAL SPOKE PROTEIN 3"/>
    <property type="match status" value="1"/>
</dbReference>
<evidence type="ECO:0000256" key="9">
    <source>
        <dbReference type="SAM" id="MobiDB-lite"/>
    </source>
</evidence>
<keyword evidence="7" id="KW-0206">Cytoskeleton</keyword>
<dbReference type="Proteomes" id="UP001233999">
    <property type="component" value="Unassembled WGS sequence"/>
</dbReference>
<keyword evidence="3" id="KW-0963">Cytoplasm</keyword>
<feature type="region of interest" description="Disordered" evidence="9">
    <location>
        <begin position="92"/>
        <end position="117"/>
    </location>
</feature>
<evidence type="ECO:0000256" key="2">
    <source>
        <dbReference type="ARBA" id="ARBA00006737"/>
    </source>
</evidence>
<dbReference type="EMBL" id="JASPKZ010008025">
    <property type="protein sequence ID" value="KAJ9581107.1"/>
    <property type="molecule type" value="Genomic_DNA"/>
</dbReference>
<protein>
    <submittedName>
        <fullName evidence="10">Uncharacterized protein</fullName>
    </submittedName>
</protein>
<evidence type="ECO:0000256" key="8">
    <source>
        <dbReference type="ARBA" id="ARBA00023273"/>
    </source>
</evidence>
<reference evidence="10" key="2">
    <citation type="submission" date="2023-05" db="EMBL/GenBank/DDBJ databases">
        <authorList>
            <person name="Fouks B."/>
        </authorList>
    </citation>
    <scope>NUCLEOTIDE SEQUENCE</scope>
    <source>
        <strain evidence="10">Stay&amp;Tobe</strain>
        <tissue evidence="10">Testes</tissue>
    </source>
</reference>
<accession>A0AAD7ZIS4</accession>
<evidence type="ECO:0000256" key="5">
    <source>
        <dbReference type="ARBA" id="ARBA00022846"/>
    </source>
</evidence>
<keyword evidence="8" id="KW-0966">Cell projection</keyword>
<feature type="region of interest" description="Disordered" evidence="9">
    <location>
        <begin position="213"/>
        <end position="262"/>
    </location>
</feature>
<name>A0AAD7ZIS4_DIPPU</name>
<dbReference type="AlphaFoldDB" id="A0AAD7ZIS4"/>
<evidence type="ECO:0000256" key="7">
    <source>
        <dbReference type="ARBA" id="ARBA00023212"/>
    </source>
</evidence>
<dbReference type="Pfam" id="PF06098">
    <property type="entry name" value="Radial_spoke_3"/>
    <property type="match status" value="1"/>
</dbReference>
<comment type="similarity">
    <text evidence="2">Belongs to the flagellar radial spoke RSP3 family.</text>
</comment>
<dbReference type="PANTHER" id="PTHR21648:SF0">
    <property type="entry name" value="RADIAL SPOKE HEAD PROTEIN 3 HOMOLOG"/>
    <property type="match status" value="1"/>
</dbReference>
<evidence type="ECO:0000256" key="1">
    <source>
        <dbReference type="ARBA" id="ARBA00004611"/>
    </source>
</evidence>
<comment type="caution">
    <text evidence="10">The sequence shown here is derived from an EMBL/GenBank/DDBJ whole genome shotgun (WGS) entry which is preliminary data.</text>
</comment>
<keyword evidence="11" id="KW-1185">Reference proteome</keyword>
<dbReference type="InterPro" id="IPR009290">
    <property type="entry name" value="Radial_spoke_3"/>
</dbReference>
<keyword evidence="6" id="KW-0969">Cilium</keyword>
<evidence type="ECO:0000313" key="11">
    <source>
        <dbReference type="Proteomes" id="UP001233999"/>
    </source>
</evidence>
<keyword evidence="5" id="KW-0282">Flagellum</keyword>
<comment type="subcellular location">
    <subcellularLocation>
        <location evidence="1">Cytoplasm</location>
        <location evidence="1">Cytoskeleton</location>
        <location evidence="1">Flagellum axoneme</location>
    </subcellularLocation>
</comment>
<gene>
    <name evidence="10" type="ORF">L9F63_023712</name>
</gene>
<organism evidence="10 11">
    <name type="scientific">Diploptera punctata</name>
    <name type="common">Pacific beetle cockroach</name>
    <dbReference type="NCBI Taxonomy" id="6984"/>
    <lineage>
        <taxon>Eukaryota</taxon>
        <taxon>Metazoa</taxon>
        <taxon>Ecdysozoa</taxon>
        <taxon>Arthropoda</taxon>
        <taxon>Hexapoda</taxon>
        <taxon>Insecta</taxon>
        <taxon>Pterygota</taxon>
        <taxon>Neoptera</taxon>
        <taxon>Polyneoptera</taxon>
        <taxon>Dictyoptera</taxon>
        <taxon>Blattodea</taxon>
        <taxon>Blaberoidea</taxon>
        <taxon>Blaberidae</taxon>
        <taxon>Diplopterinae</taxon>
        <taxon>Diploptera</taxon>
    </lineage>
</organism>